<dbReference type="Proteomes" id="UP001602119">
    <property type="component" value="Unassembled WGS sequence"/>
</dbReference>
<name>A0ABW6V3B2_MICFU</name>
<keyword evidence="3" id="KW-1185">Reference proteome</keyword>
<feature type="transmembrane region" description="Helical" evidence="1">
    <location>
        <begin position="6"/>
        <end position="26"/>
    </location>
</feature>
<gene>
    <name evidence="2" type="ORF">ACFY05_06730</name>
</gene>
<evidence type="ECO:0000256" key="1">
    <source>
        <dbReference type="SAM" id="Phobius"/>
    </source>
</evidence>
<evidence type="ECO:0000313" key="3">
    <source>
        <dbReference type="Proteomes" id="UP001602119"/>
    </source>
</evidence>
<keyword evidence="1" id="KW-0812">Transmembrane</keyword>
<proteinExistence type="predicted"/>
<dbReference type="EMBL" id="JBIAXI010000003">
    <property type="protein sequence ID" value="MFF4772537.1"/>
    <property type="molecule type" value="Genomic_DNA"/>
</dbReference>
<accession>A0ABW6V3B2</accession>
<organism evidence="2 3">
    <name type="scientific">Microtetraspora fusca</name>
    <dbReference type="NCBI Taxonomy" id="1997"/>
    <lineage>
        <taxon>Bacteria</taxon>
        <taxon>Bacillati</taxon>
        <taxon>Actinomycetota</taxon>
        <taxon>Actinomycetes</taxon>
        <taxon>Streptosporangiales</taxon>
        <taxon>Streptosporangiaceae</taxon>
        <taxon>Microtetraspora</taxon>
    </lineage>
</organism>
<comment type="caution">
    <text evidence="2">The sequence shown here is derived from an EMBL/GenBank/DDBJ whole genome shotgun (WGS) entry which is preliminary data.</text>
</comment>
<evidence type="ECO:0000313" key="2">
    <source>
        <dbReference type="EMBL" id="MFF4772537.1"/>
    </source>
</evidence>
<sequence>MQVWQAVLLGAAGGMVVEIVSLWGYLTSWQAARRACKDKENPLPPIGKYVDFPADSLVALTRLALGAGAGWLFHPQVTGTMAAIAVGAAAPALLKQFNGARTLEGALQRGQDLGDPIPEATAVQQ</sequence>
<keyword evidence="1" id="KW-1133">Transmembrane helix</keyword>
<dbReference type="RefSeq" id="WP_387340948.1">
    <property type="nucleotide sequence ID" value="NZ_JBIAXI010000003.1"/>
</dbReference>
<reference evidence="2 3" key="1">
    <citation type="submission" date="2024-10" db="EMBL/GenBank/DDBJ databases">
        <title>The Natural Products Discovery Center: Release of the First 8490 Sequenced Strains for Exploring Actinobacteria Biosynthetic Diversity.</title>
        <authorList>
            <person name="Kalkreuter E."/>
            <person name="Kautsar S.A."/>
            <person name="Yang D."/>
            <person name="Bader C.D."/>
            <person name="Teijaro C.N."/>
            <person name="Fluegel L."/>
            <person name="Davis C.M."/>
            <person name="Simpson J.R."/>
            <person name="Lauterbach L."/>
            <person name="Steele A.D."/>
            <person name="Gui C."/>
            <person name="Meng S."/>
            <person name="Li G."/>
            <person name="Viehrig K."/>
            <person name="Ye F."/>
            <person name="Su P."/>
            <person name="Kiefer A.F."/>
            <person name="Nichols A."/>
            <person name="Cepeda A.J."/>
            <person name="Yan W."/>
            <person name="Fan B."/>
            <person name="Jiang Y."/>
            <person name="Adhikari A."/>
            <person name="Zheng C.-J."/>
            <person name="Schuster L."/>
            <person name="Cowan T.M."/>
            <person name="Smanski M.J."/>
            <person name="Chevrette M.G."/>
            <person name="De Carvalho L.P.S."/>
            <person name="Shen B."/>
        </authorList>
    </citation>
    <scope>NUCLEOTIDE SEQUENCE [LARGE SCALE GENOMIC DNA]</scope>
    <source>
        <strain evidence="2 3">NPDC001281</strain>
    </source>
</reference>
<keyword evidence="1" id="KW-0472">Membrane</keyword>
<protein>
    <submittedName>
        <fullName evidence="2">Uncharacterized protein</fullName>
    </submittedName>
</protein>